<dbReference type="InterPro" id="IPR036465">
    <property type="entry name" value="vWFA_dom_sf"/>
</dbReference>
<gene>
    <name evidence="4" type="ORF">MKZ38_004410</name>
</gene>
<comment type="caution">
    <text evidence="4">The sequence shown here is derived from an EMBL/GenBank/DDBJ whole genome shotgun (WGS) entry which is preliminary data.</text>
</comment>
<feature type="domain" description="VWFA" evidence="2">
    <location>
        <begin position="295"/>
        <end position="475"/>
    </location>
</feature>
<proteinExistence type="predicted"/>
<dbReference type="SUPFAM" id="SSF53300">
    <property type="entry name" value="vWA-like"/>
    <property type="match status" value="1"/>
</dbReference>
<accession>A0AAD5WQY6</accession>
<dbReference type="Proteomes" id="UP001201980">
    <property type="component" value="Unassembled WGS sequence"/>
</dbReference>
<dbReference type="EMBL" id="JAKWBI020000259">
    <property type="protein sequence ID" value="KAJ2897734.1"/>
    <property type="molecule type" value="Genomic_DNA"/>
</dbReference>
<feature type="compositionally biased region" description="Polar residues" evidence="1">
    <location>
        <begin position="848"/>
        <end position="867"/>
    </location>
</feature>
<evidence type="ECO:0000259" key="2">
    <source>
        <dbReference type="PROSITE" id="PS50234"/>
    </source>
</evidence>
<evidence type="ECO:0000313" key="4">
    <source>
        <dbReference type="EMBL" id="KAJ2897734.1"/>
    </source>
</evidence>
<evidence type="ECO:0000313" key="5">
    <source>
        <dbReference type="Proteomes" id="UP001201980"/>
    </source>
</evidence>
<dbReference type="AlphaFoldDB" id="A0AAD5WQY6"/>
<organism evidence="4 5">
    <name type="scientific">Zalerion maritima</name>
    <dbReference type="NCBI Taxonomy" id="339359"/>
    <lineage>
        <taxon>Eukaryota</taxon>
        <taxon>Fungi</taxon>
        <taxon>Dikarya</taxon>
        <taxon>Ascomycota</taxon>
        <taxon>Pezizomycotina</taxon>
        <taxon>Sordariomycetes</taxon>
        <taxon>Lulworthiomycetidae</taxon>
        <taxon>Lulworthiales</taxon>
        <taxon>Lulworthiaceae</taxon>
        <taxon>Zalerion</taxon>
    </lineage>
</organism>
<name>A0AAD5WQY6_9PEZI</name>
<keyword evidence="5" id="KW-1185">Reference proteome</keyword>
<feature type="domain" description="VIT" evidence="3">
    <location>
        <begin position="19"/>
        <end position="151"/>
    </location>
</feature>
<dbReference type="SMART" id="SM00327">
    <property type="entry name" value="VWA"/>
    <property type="match status" value="1"/>
</dbReference>
<dbReference type="Pfam" id="PF08487">
    <property type="entry name" value="VIT"/>
    <property type="match status" value="1"/>
</dbReference>
<evidence type="ECO:0000256" key="1">
    <source>
        <dbReference type="SAM" id="MobiDB-lite"/>
    </source>
</evidence>
<feature type="region of interest" description="Disordered" evidence="1">
    <location>
        <begin position="837"/>
        <end position="889"/>
    </location>
</feature>
<evidence type="ECO:0000259" key="3">
    <source>
        <dbReference type="PROSITE" id="PS51468"/>
    </source>
</evidence>
<feature type="region of interest" description="Disordered" evidence="1">
    <location>
        <begin position="717"/>
        <end position="744"/>
    </location>
</feature>
<dbReference type="Pfam" id="PF13768">
    <property type="entry name" value="VWA_3"/>
    <property type="match status" value="1"/>
</dbReference>
<dbReference type="Gene3D" id="3.40.50.410">
    <property type="entry name" value="von Willebrand factor, type A domain"/>
    <property type="match status" value="1"/>
</dbReference>
<dbReference type="SMART" id="SM00609">
    <property type="entry name" value="VIT"/>
    <property type="match status" value="1"/>
</dbReference>
<dbReference type="InterPro" id="IPR002035">
    <property type="entry name" value="VWF_A"/>
</dbReference>
<dbReference type="PROSITE" id="PS51468">
    <property type="entry name" value="VIT"/>
    <property type="match status" value="1"/>
</dbReference>
<reference evidence="4" key="1">
    <citation type="submission" date="2022-07" db="EMBL/GenBank/DDBJ databases">
        <title>Draft genome sequence of Zalerion maritima ATCC 34329, a (micro)plastics degrading marine fungus.</title>
        <authorList>
            <person name="Paco A."/>
            <person name="Goncalves M.F.M."/>
            <person name="Rocha-Santos T.A.P."/>
            <person name="Alves A."/>
        </authorList>
    </citation>
    <scope>NUCLEOTIDE SEQUENCE</scope>
    <source>
        <strain evidence="4">ATCC 34329</strain>
    </source>
</reference>
<dbReference type="InterPro" id="IPR013694">
    <property type="entry name" value="VIT"/>
</dbReference>
<dbReference type="PROSITE" id="PS50234">
    <property type="entry name" value="VWFA"/>
    <property type="match status" value="1"/>
</dbReference>
<dbReference type="PANTHER" id="PTHR45737:SF6">
    <property type="entry name" value="VON WILLEBRAND FACTOR A DOMAIN-CONTAINING PROTEIN 5A"/>
    <property type="match status" value="1"/>
</dbReference>
<protein>
    <submittedName>
        <fullName evidence="4">von Willebrand factor type A domain-containing protein</fullName>
    </submittedName>
</protein>
<sequence>MVRLATSGGQHICGFYYCLPPTSQWQTPPRKYLPQVKLEAHATIFSSIARTTLRQTFVNPDREKPIPELRYTFPLYDGVSVVGFTCTVGGRVIKGVVKEREQARKTYQDAVNKGETAALLEQLPKASDVFTTTVGNIPAGAEIHVELTYLGELKHDAEVDGVRYTIPTSIAPRYGSYPGEIASADTAPSSGINITVDAQMPTGSAIKKMQSPSHNITLHVGVTSSEPDADMCLEKGHLTLIEGTAELEKDFVVQIVAQNVGDPVAVVEDHPTIPNHRALMATLVPKFSLPPSKPEIVFVCDRSGSMSADNRIPRVKSALNIFLKSLPVGVKFNICSFGSRHSFLWDRSQSYSQQTLEEATKHVDTFGANFGGTEMLQPVSETFKRRYKDMDLEVFILTDGEIWGQNSLFDLIRDELKLSKGATRVFTLGIGKDVSHALVEGAARAGGGFSQIVTGKEKMDAKIVRMLKASLTPHVTDYTLEVRYNKDGTGMTTTRKDESTGDDFELIEKVQDALVIDAKDSRTSSPVSKAASGMVKKAISLFDKSINLDASPAENKNIKNKYDHLPKVDEPKILQAPFEIPALFPFSRTSVYLLLSPDAPSQSIKSVKLRGSCQHGPLELDIPVTTLAEKGETIHQLAAKKAVQDLEEGRGWLTGAKDKSGKLLKIKYDGRFSDMVEREAVRLGVKFQVGGKWCSFVAVETKDGEDEVMQDDAATLVETEPEPELQAPQPAGGTRYRRTGQASHGLSFRAAMPQALMARGGGGIASFPAKLLGEAAAPSKSPKVERPSTSLKPMDSCIEYSAAPSSPPAAPAAQAFGGKSARFPPLSQSSCGYVGPTTRPLAARAPSQRWQQVSSANIAPARSTTAISPPPRRQLASKAAHSPRDLGSISLEAEVDNEDAESGEDYNAMCLGPDDDSNHISTVKQKKGSGTLLGSPATTPTPAEAMSTLVRLQTFEGYWKCEDVKLWAVLGINAMEVEAVLPKEKNIDDDVVATTAAIAFFKSKLADEKDIWEMIVEKAEAWVRNKTGTDPDGLVAKVVGLF</sequence>
<dbReference type="PANTHER" id="PTHR45737">
    <property type="entry name" value="VON WILLEBRAND FACTOR A DOMAIN-CONTAINING PROTEIN 5A"/>
    <property type="match status" value="1"/>
</dbReference>